<name>A0ABT4MC57_9NOCA</name>
<keyword evidence="11" id="KW-1185">Reference proteome</keyword>
<dbReference type="PANTHER" id="PTHR43873:SF1">
    <property type="entry name" value="COBYRINATE A,C-DIAMIDE SYNTHASE"/>
    <property type="match status" value="1"/>
</dbReference>
<dbReference type="EC" id="6.3.5.9" evidence="7"/>
<dbReference type="InterPro" id="IPR011698">
    <property type="entry name" value="GATase_3"/>
</dbReference>
<comment type="caution">
    <text evidence="10">The sequence shown here is derived from an EMBL/GenBank/DDBJ whole genome shotgun (WGS) entry which is preliminary data.</text>
</comment>
<evidence type="ECO:0000256" key="2">
    <source>
        <dbReference type="ARBA" id="ARBA00022598"/>
    </source>
</evidence>
<keyword evidence="4 7" id="KW-0067">ATP-binding</keyword>
<keyword evidence="7" id="KW-0169">Cobalamin biosynthesis</keyword>
<dbReference type="InterPro" id="IPR004484">
    <property type="entry name" value="CbiA/CobB_synth"/>
</dbReference>
<dbReference type="InterPro" id="IPR029062">
    <property type="entry name" value="Class_I_gatase-like"/>
</dbReference>
<comment type="similarity">
    <text evidence="7">Belongs to the CobB/CbiA family.</text>
</comment>
<evidence type="ECO:0000256" key="1">
    <source>
        <dbReference type="ARBA" id="ARBA00001946"/>
    </source>
</evidence>
<evidence type="ECO:0000313" key="10">
    <source>
        <dbReference type="EMBL" id="MCZ4518557.1"/>
    </source>
</evidence>
<evidence type="ECO:0000259" key="9">
    <source>
        <dbReference type="Pfam" id="PF07685"/>
    </source>
</evidence>
<dbReference type="EMBL" id="JAPWIJ010000003">
    <property type="protein sequence ID" value="MCZ4518557.1"/>
    <property type="molecule type" value="Genomic_DNA"/>
</dbReference>
<organism evidence="10 11">
    <name type="scientific">Rhodococcus ruber</name>
    <dbReference type="NCBI Taxonomy" id="1830"/>
    <lineage>
        <taxon>Bacteria</taxon>
        <taxon>Bacillati</taxon>
        <taxon>Actinomycetota</taxon>
        <taxon>Actinomycetes</taxon>
        <taxon>Mycobacteriales</taxon>
        <taxon>Nocardiaceae</taxon>
        <taxon>Rhodococcus</taxon>
    </lineage>
</organism>
<dbReference type="Gene3D" id="3.40.50.880">
    <property type="match status" value="1"/>
</dbReference>
<keyword evidence="6 7" id="KW-0315">Glutamine amidotransferase</keyword>
<evidence type="ECO:0000313" key="11">
    <source>
        <dbReference type="Proteomes" id="UP001081071"/>
    </source>
</evidence>
<comment type="miscellaneous">
    <text evidence="7">The a and c carboxylates of hydrogenobyrinate are activated for nucleophilic attack via formation of a phosphorylated intermediate by ATP. CobB catalyzes first the amidation of the c-carboxylate, and then that of the a-carboxylate.</text>
</comment>
<sequence length="464" mass="47786">MVNPSCPAVVIAAPASGSGKTTVATGLMGALRAAGRKVAPFKVGPDYIDPGYHGLAAGLPGRNLDAVMVGADRIGPLFRHGSRGCDIAVVEGVMGLFDGKIDMTGPGEASAEGSTARVAAMLGAPVILVVDARGHSQSLAAVLHGFSTFDPSVRIGGVILNRVGSERHEDVLRQACERVGVPVLGALPRMSELVVPSRHLGLITAVEHGGAATDAVDAMSALVAQFVDVEAVSALARSAILAPEWDPVDEVRRSEGSPVVAVAGGPAFTFGYTEHVELLRAAGADVAVFDPLRDGLPTGTAAVVLPGGFPEEHAAALAANELLLADIRTAAARGLPVHAECAGLLYLATQLDGHAMAGVVDVDAEFGNTLTLGYRDAVALEASPLFDAGTRVTGHEFHRTKLVAVREAAPAAWGWHRQRPDGRTAAREGFVRGGVHASYLHTHAAGNPESISRFVSAAVDYARV</sequence>
<feature type="active site" description="Nucleophile" evidence="7">
    <location>
        <position position="341"/>
    </location>
</feature>
<comment type="catalytic activity">
    <reaction evidence="7">
        <text>hydrogenobyrinate + 2 L-glutamine + 2 ATP + 2 H2O = hydrogenobyrinate a,c-diamide + 2 L-glutamate + 2 ADP + 2 phosphate + 2 H(+)</text>
        <dbReference type="Rhea" id="RHEA:12544"/>
        <dbReference type="ChEBI" id="CHEBI:15377"/>
        <dbReference type="ChEBI" id="CHEBI:15378"/>
        <dbReference type="ChEBI" id="CHEBI:29985"/>
        <dbReference type="ChEBI" id="CHEBI:30616"/>
        <dbReference type="ChEBI" id="CHEBI:43474"/>
        <dbReference type="ChEBI" id="CHEBI:58359"/>
        <dbReference type="ChEBI" id="CHEBI:77873"/>
        <dbReference type="ChEBI" id="CHEBI:77874"/>
        <dbReference type="ChEBI" id="CHEBI:456216"/>
        <dbReference type="EC" id="6.3.5.9"/>
    </reaction>
</comment>
<feature type="domain" description="CobB/CobQ-like glutamine amidotransferase" evidence="9">
    <location>
        <begin position="260"/>
        <end position="446"/>
    </location>
</feature>
<dbReference type="RefSeq" id="WP_269603195.1">
    <property type="nucleotide sequence ID" value="NZ_JAPWIJ010000003.1"/>
</dbReference>
<proteinExistence type="inferred from homology"/>
<dbReference type="Pfam" id="PF01656">
    <property type="entry name" value="CbiA"/>
    <property type="match status" value="1"/>
</dbReference>
<feature type="site" description="Increases nucleophilicity of active site Cys" evidence="7">
    <location>
        <position position="441"/>
    </location>
</feature>
<reference evidence="10" key="1">
    <citation type="submission" date="2022-12" db="EMBL/GenBank/DDBJ databases">
        <authorList>
            <person name="Krivoruchko A.V."/>
            <person name="Elkin A."/>
        </authorList>
    </citation>
    <scope>NUCLEOTIDE SEQUENCE</scope>
    <source>
        <strain evidence="10">IEGM 1391</strain>
    </source>
</reference>
<dbReference type="Gene3D" id="3.40.50.300">
    <property type="entry name" value="P-loop containing nucleotide triphosphate hydrolases"/>
    <property type="match status" value="2"/>
</dbReference>
<dbReference type="PANTHER" id="PTHR43873">
    <property type="entry name" value="COBYRINATE A,C-DIAMIDE SYNTHASE"/>
    <property type="match status" value="1"/>
</dbReference>
<dbReference type="InterPro" id="IPR002586">
    <property type="entry name" value="CobQ/CobB/MinD/ParA_Nub-bd_dom"/>
</dbReference>
<dbReference type="SUPFAM" id="SSF52540">
    <property type="entry name" value="P-loop containing nucleoside triphosphate hydrolases"/>
    <property type="match status" value="1"/>
</dbReference>
<comment type="function">
    <text evidence="7">Catalyzes the ATP-dependent amidation of the two carboxylate groups at positions a and c of hydrogenobyrinate, using either L-glutamine or ammonia as the nitrogen source.</text>
</comment>
<protein>
    <recommendedName>
        <fullName evidence="7">Hydrogenobyrinate a,c-diamide synthase</fullName>
        <ecNumber evidence="7">6.3.5.9</ecNumber>
    </recommendedName>
    <alternativeName>
        <fullName evidence="7">Hydrogenobyrinic acid a,c-diamide synthase</fullName>
    </alternativeName>
</protein>
<evidence type="ECO:0000259" key="8">
    <source>
        <dbReference type="Pfam" id="PF01656"/>
    </source>
</evidence>
<dbReference type="HAMAP" id="MF_00027">
    <property type="entry name" value="CobB_CbiA"/>
    <property type="match status" value="1"/>
</dbReference>
<dbReference type="NCBIfam" id="NF002204">
    <property type="entry name" value="PRK01077.1"/>
    <property type="match status" value="1"/>
</dbReference>
<evidence type="ECO:0000256" key="3">
    <source>
        <dbReference type="ARBA" id="ARBA00022741"/>
    </source>
</evidence>
<dbReference type="SUPFAM" id="SSF52317">
    <property type="entry name" value="Class I glutamine amidotransferase-like"/>
    <property type="match status" value="1"/>
</dbReference>
<evidence type="ECO:0000256" key="5">
    <source>
        <dbReference type="ARBA" id="ARBA00022842"/>
    </source>
</evidence>
<dbReference type="CDD" id="cd05388">
    <property type="entry name" value="CobB_N"/>
    <property type="match status" value="1"/>
</dbReference>
<evidence type="ECO:0000256" key="6">
    <source>
        <dbReference type="ARBA" id="ARBA00022962"/>
    </source>
</evidence>
<feature type="domain" description="CobQ/CobB/MinD/ParA nucleotide binding" evidence="8">
    <location>
        <begin position="9"/>
        <end position="198"/>
    </location>
</feature>
<dbReference type="NCBIfam" id="TIGR00379">
    <property type="entry name" value="cobB"/>
    <property type="match status" value="1"/>
</dbReference>
<gene>
    <name evidence="7" type="primary">cobB</name>
    <name evidence="10" type="ORF">O4220_08500</name>
</gene>
<evidence type="ECO:0000256" key="7">
    <source>
        <dbReference type="HAMAP-Rule" id="MF_00027"/>
    </source>
</evidence>
<comment type="cofactor">
    <cofactor evidence="1 7">
        <name>Mg(2+)</name>
        <dbReference type="ChEBI" id="CHEBI:18420"/>
    </cofactor>
</comment>
<comment type="domain">
    <text evidence="7">Comprises of two domains. The C-terminal domain contains the binding site for glutamine and catalyzes the hydrolysis of this substrate to glutamate and ammonia. The N-terminal domain is anticipated to bind ATP and hydrogenobyrinate and catalyzes the ultimate synthesis of the diamide product. The ammonia produced via the glutaminase domain is probably translocated to the adjacent domain via a molecular tunnel, where it reacts with an activated intermediate.</text>
</comment>
<dbReference type="InterPro" id="IPR027417">
    <property type="entry name" value="P-loop_NTPase"/>
</dbReference>
<keyword evidence="5 7" id="KW-0460">Magnesium</keyword>
<keyword evidence="2 7" id="KW-0436">Ligase</keyword>
<evidence type="ECO:0000256" key="4">
    <source>
        <dbReference type="ARBA" id="ARBA00022840"/>
    </source>
</evidence>
<comment type="pathway">
    <text evidence="7">Cofactor biosynthesis; adenosylcobalamin biosynthesis; cob(II)yrinate a,c-diamide from precorrin-2 (aerobic route): step 9/10.</text>
</comment>
<accession>A0ABT4MC57</accession>
<keyword evidence="3 7" id="KW-0547">Nucleotide-binding</keyword>
<dbReference type="PROSITE" id="PS51274">
    <property type="entry name" value="GATASE_COBBQ"/>
    <property type="match status" value="1"/>
</dbReference>
<dbReference type="Proteomes" id="UP001081071">
    <property type="component" value="Unassembled WGS sequence"/>
</dbReference>
<dbReference type="Pfam" id="PF07685">
    <property type="entry name" value="GATase_3"/>
    <property type="match status" value="1"/>
</dbReference>